<dbReference type="SUPFAM" id="SSF52980">
    <property type="entry name" value="Restriction endonuclease-like"/>
    <property type="match status" value="1"/>
</dbReference>
<dbReference type="InterPro" id="IPR011335">
    <property type="entry name" value="Restrct_endonuc-II-like"/>
</dbReference>
<dbReference type="AlphaFoldDB" id="A0AA35CL92"/>
<dbReference type="RefSeq" id="WP_264844607.1">
    <property type="nucleotide sequence ID" value="NZ_AP025628.1"/>
</dbReference>
<dbReference type="Proteomes" id="UP001163687">
    <property type="component" value="Chromosome"/>
</dbReference>
<evidence type="ECO:0000313" key="3">
    <source>
        <dbReference type="EMBL" id="BDG60594.1"/>
    </source>
</evidence>
<sequence>MPEPRPGAKRQTGAVARAGEEAALAHLLAQGLSLVARNWRCRLGEIDLVLEDGPALVFVEVKTRRSARFGTGAEAVGPAKQMRLRRLAAAFLRDHPRPDRPCRFDVTEVAPDGRGGWRVTWIPGAFGP</sequence>
<dbReference type="HAMAP" id="MF_00048">
    <property type="entry name" value="UPF0102"/>
    <property type="match status" value="1"/>
</dbReference>
<evidence type="ECO:0000256" key="1">
    <source>
        <dbReference type="ARBA" id="ARBA00006738"/>
    </source>
</evidence>
<dbReference type="PANTHER" id="PTHR34039:SF1">
    <property type="entry name" value="UPF0102 PROTEIN YRAN"/>
    <property type="match status" value="1"/>
</dbReference>
<dbReference type="NCBIfam" id="NF009154">
    <property type="entry name" value="PRK12497.3-3"/>
    <property type="match status" value="1"/>
</dbReference>
<comment type="similarity">
    <text evidence="1 2">Belongs to the UPF0102 family.</text>
</comment>
<dbReference type="Gene3D" id="3.40.1350.10">
    <property type="match status" value="1"/>
</dbReference>
<dbReference type="KEGG" id="cmic:caldi_16840"/>
<dbReference type="NCBIfam" id="NF009150">
    <property type="entry name" value="PRK12497.1-3"/>
    <property type="match status" value="1"/>
</dbReference>
<dbReference type="GO" id="GO:0003676">
    <property type="term" value="F:nucleic acid binding"/>
    <property type="evidence" value="ECO:0007669"/>
    <property type="project" value="InterPro"/>
</dbReference>
<gene>
    <name evidence="3" type="ORF">caldi_16840</name>
</gene>
<dbReference type="EMBL" id="AP025628">
    <property type="protein sequence ID" value="BDG60594.1"/>
    <property type="molecule type" value="Genomic_DNA"/>
</dbReference>
<accession>A0AA35CL92</accession>
<protein>
    <recommendedName>
        <fullName evidence="2">UPF0102 protein caldi_16840</fullName>
    </recommendedName>
</protein>
<keyword evidence="4" id="KW-1185">Reference proteome</keyword>
<dbReference type="InterPro" id="IPR003509">
    <property type="entry name" value="UPF0102_YraN-like"/>
</dbReference>
<organism evidence="3 4">
    <name type="scientific">Caldinitratiruptor microaerophilus</name>
    <dbReference type="NCBI Taxonomy" id="671077"/>
    <lineage>
        <taxon>Bacteria</taxon>
        <taxon>Bacillati</taxon>
        <taxon>Bacillota</taxon>
        <taxon>Clostridia</taxon>
        <taxon>Eubacteriales</taxon>
        <taxon>Symbiobacteriaceae</taxon>
        <taxon>Caldinitratiruptor</taxon>
    </lineage>
</organism>
<evidence type="ECO:0000256" key="2">
    <source>
        <dbReference type="HAMAP-Rule" id="MF_00048"/>
    </source>
</evidence>
<dbReference type="Pfam" id="PF02021">
    <property type="entry name" value="UPF0102"/>
    <property type="match status" value="1"/>
</dbReference>
<dbReference type="NCBIfam" id="TIGR00252">
    <property type="entry name" value="YraN family protein"/>
    <property type="match status" value="1"/>
</dbReference>
<name>A0AA35CL92_9FIRM</name>
<reference evidence="3" key="1">
    <citation type="submission" date="2022-03" db="EMBL/GenBank/DDBJ databases">
        <title>Complete genome sequence of Caldinitratiruptor microaerophilus.</title>
        <authorList>
            <person name="Mukaiyama R."/>
            <person name="Nishiyama T."/>
            <person name="Ueda K."/>
        </authorList>
    </citation>
    <scope>NUCLEOTIDE SEQUENCE</scope>
    <source>
        <strain evidence="3">JCM 16183</strain>
    </source>
</reference>
<dbReference type="CDD" id="cd20736">
    <property type="entry name" value="PoNe_Nuclease"/>
    <property type="match status" value="1"/>
</dbReference>
<evidence type="ECO:0000313" key="4">
    <source>
        <dbReference type="Proteomes" id="UP001163687"/>
    </source>
</evidence>
<proteinExistence type="inferred from homology"/>
<dbReference type="PANTHER" id="PTHR34039">
    <property type="entry name" value="UPF0102 PROTEIN YRAN"/>
    <property type="match status" value="1"/>
</dbReference>
<dbReference type="InterPro" id="IPR011856">
    <property type="entry name" value="tRNA_endonuc-like_dom_sf"/>
</dbReference>